<dbReference type="GO" id="GO:0052908">
    <property type="term" value="F:16S rRNA (adenine(1518)-N(6)/adenine(1519)-N(6))-dimethyltransferase activity"/>
    <property type="evidence" value="ECO:0007669"/>
    <property type="project" value="UniProtKB-EC"/>
</dbReference>
<accession>A0A4Z0D948</accession>
<dbReference type="FunFam" id="3.40.50.150:FF:000023">
    <property type="entry name" value="Ribosomal RNA small subunit methyltransferase A"/>
    <property type="match status" value="1"/>
</dbReference>
<dbReference type="SMART" id="SM00650">
    <property type="entry name" value="rADc"/>
    <property type="match status" value="1"/>
</dbReference>
<evidence type="ECO:0000256" key="8">
    <source>
        <dbReference type="PROSITE-ProRule" id="PRU01026"/>
    </source>
</evidence>
<dbReference type="PANTHER" id="PTHR11727:SF7">
    <property type="entry name" value="DIMETHYLADENOSINE TRANSFERASE-RELATED"/>
    <property type="match status" value="1"/>
</dbReference>
<keyword evidence="2 7" id="KW-0698">rRNA processing</keyword>
<evidence type="ECO:0000256" key="6">
    <source>
        <dbReference type="ARBA" id="ARBA00022884"/>
    </source>
</evidence>
<feature type="binding site" evidence="7 8">
    <location>
        <position position="30"/>
    </location>
    <ligand>
        <name>S-adenosyl-L-methionine</name>
        <dbReference type="ChEBI" id="CHEBI:59789"/>
    </ligand>
</feature>
<dbReference type="Gene3D" id="3.40.50.150">
    <property type="entry name" value="Vaccinia Virus protein VP39"/>
    <property type="match status" value="1"/>
</dbReference>
<gene>
    <name evidence="7 10" type="primary">rsmA</name>
    <name evidence="7" type="synonym">ksgA</name>
    <name evidence="10" type="ORF">E4100_02295</name>
</gene>
<comment type="similarity">
    <text evidence="7">Belongs to the class I-like SAM-binding methyltransferase superfamily. rRNA adenine N(6)-methyltransferase family. RsmA subfamily.</text>
</comment>
<feature type="binding site" evidence="7 8">
    <location>
        <position position="78"/>
    </location>
    <ligand>
        <name>S-adenosyl-L-methionine</name>
        <dbReference type="ChEBI" id="CHEBI:59789"/>
    </ligand>
</feature>
<dbReference type="InterPro" id="IPR001737">
    <property type="entry name" value="KsgA/Erm"/>
</dbReference>
<evidence type="ECO:0000256" key="2">
    <source>
        <dbReference type="ARBA" id="ARBA00022552"/>
    </source>
</evidence>
<evidence type="ECO:0000256" key="7">
    <source>
        <dbReference type="HAMAP-Rule" id="MF_00607"/>
    </source>
</evidence>
<dbReference type="PANTHER" id="PTHR11727">
    <property type="entry name" value="DIMETHYLADENOSINE TRANSFERASE"/>
    <property type="match status" value="1"/>
</dbReference>
<dbReference type="OrthoDB" id="9814755at2"/>
<evidence type="ECO:0000259" key="9">
    <source>
        <dbReference type="SMART" id="SM00650"/>
    </source>
</evidence>
<dbReference type="NCBIfam" id="TIGR00755">
    <property type="entry name" value="ksgA"/>
    <property type="match status" value="1"/>
</dbReference>
<keyword evidence="3 7" id="KW-0489">Methyltransferase</keyword>
<keyword evidence="6 7" id="KW-0694">RNA-binding</keyword>
<keyword evidence="1 7" id="KW-0963">Cytoplasm</keyword>
<keyword evidence="5 7" id="KW-0949">S-adenosyl-L-methionine</keyword>
<comment type="subcellular location">
    <subcellularLocation>
        <location evidence="7">Cytoplasm</location>
    </subcellularLocation>
</comment>
<dbReference type="Pfam" id="PF00398">
    <property type="entry name" value="RrnaAD"/>
    <property type="match status" value="1"/>
</dbReference>
<evidence type="ECO:0000313" key="11">
    <source>
        <dbReference type="Proteomes" id="UP000298381"/>
    </source>
</evidence>
<dbReference type="GO" id="GO:0005829">
    <property type="term" value="C:cytosol"/>
    <property type="evidence" value="ECO:0007669"/>
    <property type="project" value="TreeGrafter"/>
</dbReference>
<dbReference type="InterPro" id="IPR029063">
    <property type="entry name" value="SAM-dependent_MTases_sf"/>
</dbReference>
<dbReference type="Gene3D" id="1.10.8.100">
    <property type="entry name" value="Ribosomal RNA adenine dimethylase-like, domain 2"/>
    <property type="match status" value="1"/>
</dbReference>
<feature type="binding site" evidence="7 8">
    <location>
        <position position="103"/>
    </location>
    <ligand>
        <name>S-adenosyl-L-methionine</name>
        <dbReference type="ChEBI" id="CHEBI:59789"/>
    </ligand>
</feature>
<dbReference type="CDD" id="cd02440">
    <property type="entry name" value="AdoMet_MTases"/>
    <property type="match status" value="1"/>
</dbReference>
<organism evidence="10 11">
    <name type="scientific">Soehngenia longivitae</name>
    <dbReference type="NCBI Taxonomy" id="2562294"/>
    <lineage>
        <taxon>Bacteria</taxon>
        <taxon>Bacillati</taxon>
        <taxon>Bacillota</taxon>
        <taxon>Tissierellia</taxon>
        <taxon>Tissierellales</taxon>
        <taxon>Tissierellaceae</taxon>
        <taxon>Soehngenia</taxon>
    </lineage>
</organism>
<dbReference type="EC" id="2.1.1.182" evidence="7"/>
<keyword evidence="4 7" id="KW-0808">Transferase</keyword>
<dbReference type="EMBL" id="SRIB01000002">
    <property type="protein sequence ID" value="TFZ41428.1"/>
    <property type="molecule type" value="Genomic_DNA"/>
</dbReference>
<dbReference type="PROSITE" id="PS51689">
    <property type="entry name" value="SAM_RNA_A_N6_MT"/>
    <property type="match status" value="1"/>
</dbReference>
<reference evidence="10 11" key="1">
    <citation type="submission" date="2019-03" db="EMBL/GenBank/DDBJ databases">
        <title>Draft genome sequence data and analysis of a Fermenting Bacterium, Soehngenia longevitae strain 1933PT, isolated from petroleum reservoir in Azerbaijan.</title>
        <authorList>
            <person name="Grouzdev D.S."/>
            <person name="Bidzhieva S.K."/>
            <person name="Sokolova D.S."/>
            <person name="Tourova T.P."/>
            <person name="Poltaraus A.B."/>
            <person name="Nazina T.N."/>
        </authorList>
    </citation>
    <scope>NUCLEOTIDE SEQUENCE [LARGE SCALE GENOMIC DNA]</scope>
    <source>
        <strain evidence="10 11">1933P</strain>
    </source>
</reference>
<dbReference type="AlphaFoldDB" id="A0A4Z0D948"/>
<dbReference type="HAMAP" id="MF_00607">
    <property type="entry name" value="16SrRNA_methyltr_A"/>
    <property type="match status" value="1"/>
</dbReference>
<dbReference type="InterPro" id="IPR023165">
    <property type="entry name" value="rRNA_Ade_diMease-like_C"/>
</dbReference>
<dbReference type="RefSeq" id="WP_135270416.1">
    <property type="nucleotide sequence ID" value="NZ_SRIB01000002.1"/>
</dbReference>
<dbReference type="InterPro" id="IPR020596">
    <property type="entry name" value="rRNA_Ade_Mease_Trfase_CS"/>
</dbReference>
<sequence>MQTKRLYSPNQIKDILERHGFNFSKALGQNFLIDGNIVRKISIAAGVDKNTNVLEIGPGVGTLTEELALNAKRVVAVEMDERLKPILEETLSGFENIKVIFSDVLKLDLKEIIEREFDGERISVVANLPYYVTTPILEMLFENDLPIDLITVMVQKEVALRMTAKPGSKDYSSLSIFIRFYSEPKIEFKVPNTVFMPKPKVDSAVVKMELNKKYDVNRELFFKIVKAAFSKRRKTIINALSSYEDLNVQKDDIRELLTLADIDENRRAEDLSIEEYLNLTKLLDMSLKLGFQGKKRLC</sequence>
<protein>
    <recommendedName>
        <fullName evidence="7">Ribosomal RNA small subunit methyltransferase A</fullName>
        <ecNumber evidence="7">2.1.1.182</ecNumber>
    </recommendedName>
    <alternativeName>
        <fullName evidence="7">16S rRNA (adenine(1518)-N(6)/adenine(1519)-N(6))-dimethyltransferase</fullName>
    </alternativeName>
    <alternativeName>
        <fullName evidence="7">16S rRNA dimethyladenosine transferase</fullName>
    </alternativeName>
    <alternativeName>
        <fullName evidence="7">16S rRNA dimethylase</fullName>
    </alternativeName>
    <alternativeName>
        <fullName evidence="7">S-adenosylmethionine-6-N', N'-adenosyl(rRNA) dimethyltransferase</fullName>
    </alternativeName>
</protein>
<evidence type="ECO:0000313" key="10">
    <source>
        <dbReference type="EMBL" id="TFZ41428.1"/>
    </source>
</evidence>
<dbReference type="SUPFAM" id="SSF53335">
    <property type="entry name" value="S-adenosyl-L-methionine-dependent methyltransferases"/>
    <property type="match status" value="1"/>
</dbReference>
<keyword evidence="11" id="KW-1185">Reference proteome</keyword>
<feature type="binding site" evidence="7 8">
    <location>
        <position position="57"/>
    </location>
    <ligand>
        <name>S-adenosyl-L-methionine</name>
        <dbReference type="ChEBI" id="CHEBI:59789"/>
    </ligand>
</feature>
<name>A0A4Z0D948_9FIRM</name>
<feature type="binding site" evidence="7 8">
    <location>
        <position position="32"/>
    </location>
    <ligand>
        <name>S-adenosyl-L-methionine</name>
        <dbReference type="ChEBI" id="CHEBI:59789"/>
    </ligand>
</feature>
<evidence type="ECO:0000256" key="4">
    <source>
        <dbReference type="ARBA" id="ARBA00022679"/>
    </source>
</evidence>
<evidence type="ECO:0000256" key="5">
    <source>
        <dbReference type="ARBA" id="ARBA00022691"/>
    </source>
</evidence>
<evidence type="ECO:0000256" key="1">
    <source>
        <dbReference type="ARBA" id="ARBA00022490"/>
    </source>
</evidence>
<comment type="function">
    <text evidence="7">Specifically dimethylates two adjacent adenosines (A1518 and A1519) in the loop of a conserved hairpin near the 3'-end of 16S rRNA in the 30S particle. May play a critical role in biogenesis of 30S subunits.</text>
</comment>
<comment type="caution">
    <text evidence="10">The sequence shown here is derived from an EMBL/GenBank/DDBJ whole genome shotgun (WGS) entry which is preliminary data.</text>
</comment>
<dbReference type="GO" id="GO:0003723">
    <property type="term" value="F:RNA binding"/>
    <property type="evidence" value="ECO:0007669"/>
    <property type="project" value="UniProtKB-UniRule"/>
</dbReference>
<feature type="domain" description="Ribosomal RNA adenine methylase transferase N-terminal" evidence="9">
    <location>
        <begin position="37"/>
        <end position="212"/>
    </location>
</feature>
<dbReference type="PROSITE" id="PS01131">
    <property type="entry name" value="RRNA_A_DIMETH"/>
    <property type="match status" value="1"/>
</dbReference>
<feature type="binding site" evidence="7 8">
    <location>
        <position position="127"/>
    </location>
    <ligand>
        <name>S-adenosyl-L-methionine</name>
        <dbReference type="ChEBI" id="CHEBI:59789"/>
    </ligand>
</feature>
<dbReference type="InterPro" id="IPR020598">
    <property type="entry name" value="rRNA_Ade_methylase_Trfase_N"/>
</dbReference>
<proteinExistence type="inferred from homology"/>
<dbReference type="InterPro" id="IPR011530">
    <property type="entry name" value="rRNA_adenine_dimethylase"/>
</dbReference>
<dbReference type="Proteomes" id="UP000298381">
    <property type="component" value="Unassembled WGS sequence"/>
</dbReference>
<comment type="catalytic activity">
    <reaction evidence="7">
        <text>adenosine(1518)/adenosine(1519) in 16S rRNA + 4 S-adenosyl-L-methionine = N(6)-dimethyladenosine(1518)/N(6)-dimethyladenosine(1519) in 16S rRNA + 4 S-adenosyl-L-homocysteine + 4 H(+)</text>
        <dbReference type="Rhea" id="RHEA:19609"/>
        <dbReference type="Rhea" id="RHEA-COMP:10232"/>
        <dbReference type="Rhea" id="RHEA-COMP:10233"/>
        <dbReference type="ChEBI" id="CHEBI:15378"/>
        <dbReference type="ChEBI" id="CHEBI:57856"/>
        <dbReference type="ChEBI" id="CHEBI:59789"/>
        <dbReference type="ChEBI" id="CHEBI:74411"/>
        <dbReference type="ChEBI" id="CHEBI:74493"/>
        <dbReference type="EC" id="2.1.1.182"/>
    </reaction>
</comment>
<evidence type="ECO:0000256" key="3">
    <source>
        <dbReference type="ARBA" id="ARBA00022603"/>
    </source>
</evidence>